<name>A0A9W4SF28_9GLOM</name>
<dbReference type="Proteomes" id="UP001153678">
    <property type="component" value="Unassembled WGS sequence"/>
</dbReference>
<evidence type="ECO:0000313" key="2">
    <source>
        <dbReference type="Proteomes" id="UP001153678"/>
    </source>
</evidence>
<evidence type="ECO:0000313" key="1">
    <source>
        <dbReference type="EMBL" id="CAI2167233.1"/>
    </source>
</evidence>
<accession>A0A9W4SF28</accession>
<keyword evidence="2" id="KW-1185">Reference proteome</keyword>
<dbReference type="AlphaFoldDB" id="A0A9W4SF28"/>
<protein>
    <submittedName>
        <fullName evidence="1">5776_t:CDS:1</fullName>
    </submittedName>
</protein>
<proteinExistence type="predicted"/>
<comment type="caution">
    <text evidence="1">The sequence shown here is derived from an EMBL/GenBank/DDBJ whole genome shotgun (WGS) entry which is preliminary data.</text>
</comment>
<gene>
    <name evidence="1" type="ORF">FWILDA_LOCUS2969</name>
</gene>
<organism evidence="1 2">
    <name type="scientific">Funneliformis geosporum</name>
    <dbReference type="NCBI Taxonomy" id="1117311"/>
    <lineage>
        <taxon>Eukaryota</taxon>
        <taxon>Fungi</taxon>
        <taxon>Fungi incertae sedis</taxon>
        <taxon>Mucoromycota</taxon>
        <taxon>Glomeromycotina</taxon>
        <taxon>Glomeromycetes</taxon>
        <taxon>Glomerales</taxon>
        <taxon>Glomeraceae</taxon>
        <taxon>Funneliformis</taxon>
    </lineage>
</organism>
<dbReference type="EMBL" id="CAMKVN010000372">
    <property type="protein sequence ID" value="CAI2167233.1"/>
    <property type="molecule type" value="Genomic_DNA"/>
</dbReference>
<reference evidence="1" key="1">
    <citation type="submission" date="2022-08" db="EMBL/GenBank/DDBJ databases">
        <authorList>
            <person name="Kallberg Y."/>
            <person name="Tangrot J."/>
            <person name="Rosling A."/>
        </authorList>
    </citation>
    <scope>NUCLEOTIDE SEQUENCE</scope>
    <source>
        <strain evidence="1">Wild A</strain>
    </source>
</reference>
<sequence>MSMKEDHNEKHQNVLTITRAKKLNAAILVRQQMKEQLRNNNLIPQISLHLSITIKPKKIH</sequence>